<dbReference type="InterPro" id="IPR050134">
    <property type="entry name" value="NAD-dep_sirtuin_deacylases"/>
</dbReference>
<feature type="binding site" evidence="4">
    <location>
        <position position="206"/>
    </location>
    <ligand>
        <name>NAD(+)</name>
        <dbReference type="ChEBI" id="CHEBI:57540"/>
    </ligand>
</feature>
<dbReference type="InterPro" id="IPR026591">
    <property type="entry name" value="Sirtuin_cat_small_dom_sf"/>
</dbReference>
<dbReference type="SUPFAM" id="SSF52467">
    <property type="entry name" value="DHS-like NAD/FAD-binding domain"/>
    <property type="match status" value="1"/>
</dbReference>
<evidence type="ECO:0000313" key="7">
    <source>
        <dbReference type="EMBL" id="SEN56257.1"/>
    </source>
</evidence>
<feature type="binding site" evidence="4">
    <location>
        <position position="225"/>
    </location>
    <ligand>
        <name>NAD(+)</name>
        <dbReference type="ChEBI" id="CHEBI:57540"/>
    </ligand>
</feature>
<keyword evidence="4 5" id="KW-0862">Zinc</keyword>
<feature type="binding site" evidence="4">
    <location>
        <position position="97"/>
    </location>
    <ligand>
        <name>nicotinamide</name>
        <dbReference type="ChEBI" id="CHEBI:17154"/>
    </ligand>
</feature>
<keyword evidence="4 5" id="KW-0479">Metal-binding</keyword>
<dbReference type="InterPro" id="IPR003000">
    <property type="entry name" value="Sirtuin"/>
</dbReference>
<dbReference type="RefSeq" id="WP_280139789.1">
    <property type="nucleotide sequence ID" value="NZ_FOCQ01000014.1"/>
</dbReference>
<feature type="binding site" evidence="4">
    <location>
        <position position="29"/>
    </location>
    <ligand>
        <name>NAD(+)</name>
        <dbReference type="ChEBI" id="CHEBI:57540"/>
    </ligand>
</feature>
<feature type="binding site" evidence="4">
    <location>
        <position position="18"/>
    </location>
    <ligand>
        <name>NAD(+)</name>
        <dbReference type="ChEBI" id="CHEBI:57540"/>
    </ligand>
</feature>
<dbReference type="InterPro" id="IPR026590">
    <property type="entry name" value="Ssirtuin_cat_dom"/>
</dbReference>
<evidence type="ECO:0000313" key="8">
    <source>
        <dbReference type="Proteomes" id="UP000199695"/>
    </source>
</evidence>
<organism evidence="7 8">
    <name type="scientific">Lihuaxuella thermophila</name>
    <dbReference type="NCBI Taxonomy" id="1173111"/>
    <lineage>
        <taxon>Bacteria</taxon>
        <taxon>Bacillati</taxon>
        <taxon>Bacillota</taxon>
        <taxon>Bacilli</taxon>
        <taxon>Bacillales</taxon>
        <taxon>Thermoactinomycetaceae</taxon>
        <taxon>Lihuaxuella</taxon>
    </lineage>
</organism>
<dbReference type="InterPro" id="IPR028628">
    <property type="entry name" value="Sirtuin_class_U"/>
</dbReference>
<reference evidence="7 8" key="1">
    <citation type="submission" date="2016-10" db="EMBL/GenBank/DDBJ databases">
        <authorList>
            <person name="de Groot N.N."/>
        </authorList>
    </citation>
    <scope>NUCLEOTIDE SEQUENCE [LARGE SCALE GENOMIC DNA]</scope>
    <source>
        <strain evidence="7 8">DSM 46701</strain>
    </source>
</reference>
<dbReference type="STRING" id="1173111.SAMN05444955_11458"/>
<evidence type="ECO:0000256" key="1">
    <source>
        <dbReference type="ARBA" id="ARBA00022490"/>
    </source>
</evidence>
<feature type="binding site" evidence="4">
    <location>
        <position position="30"/>
    </location>
    <ligand>
        <name>NAD(+)</name>
        <dbReference type="ChEBI" id="CHEBI:57540"/>
    </ligand>
</feature>
<accession>A0A1H8HJY5</accession>
<keyword evidence="3 4" id="KW-0520">NAD</keyword>
<comment type="caution">
    <text evidence="4">Lacks conserved residue(s) required for the propagation of feature annotation.</text>
</comment>
<feature type="binding site" evidence="4">
    <location>
        <position position="97"/>
    </location>
    <ligand>
        <name>NAD(+)</name>
        <dbReference type="ChEBI" id="CHEBI:57540"/>
    </ligand>
</feature>
<feature type="binding site" evidence="4">
    <location>
        <position position="98"/>
    </location>
    <ligand>
        <name>nicotinamide</name>
        <dbReference type="ChEBI" id="CHEBI:17154"/>
    </ligand>
</feature>
<dbReference type="GO" id="GO:0005737">
    <property type="term" value="C:cytoplasm"/>
    <property type="evidence" value="ECO:0007669"/>
    <property type="project" value="UniProtKB-SubCell"/>
</dbReference>
<dbReference type="NCBIfam" id="NF001753">
    <property type="entry name" value="PRK00481.1-3"/>
    <property type="match status" value="1"/>
</dbReference>
<evidence type="ECO:0000259" key="6">
    <source>
        <dbReference type="PROSITE" id="PS50305"/>
    </source>
</evidence>
<dbReference type="GO" id="GO:0070403">
    <property type="term" value="F:NAD+ binding"/>
    <property type="evidence" value="ECO:0007669"/>
    <property type="project" value="UniProtKB-UniRule"/>
</dbReference>
<protein>
    <recommendedName>
        <fullName evidence="4">NAD-dependent protein deacetylase</fullName>
        <ecNumber evidence="4">2.3.1.286</ecNumber>
    </recommendedName>
    <alternativeName>
        <fullName evidence="4">Regulatory protein SIR2 homolog</fullName>
    </alternativeName>
</protein>
<proteinExistence type="inferred from homology"/>
<dbReference type="GO" id="GO:0017136">
    <property type="term" value="F:histone deacetylase activity, NAD-dependent"/>
    <property type="evidence" value="ECO:0007669"/>
    <property type="project" value="TreeGrafter"/>
</dbReference>
<feature type="binding site" evidence="4 5">
    <location>
        <position position="124"/>
    </location>
    <ligand>
        <name>Zn(2+)</name>
        <dbReference type="ChEBI" id="CHEBI:29105"/>
    </ligand>
</feature>
<dbReference type="Proteomes" id="UP000199695">
    <property type="component" value="Unassembled WGS sequence"/>
</dbReference>
<feature type="domain" description="Deacetylase sirtuin-type" evidence="6">
    <location>
        <begin position="1"/>
        <end position="238"/>
    </location>
</feature>
<feature type="binding site" evidence="4">
    <location>
        <position position="181"/>
    </location>
    <ligand>
        <name>NAD(+)</name>
        <dbReference type="ChEBI" id="CHEBI:57540"/>
    </ligand>
</feature>
<feature type="binding site" evidence="4">
    <location>
        <position position="207"/>
    </location>
    <ligand>
        <name>NAD(+)</name>
        <dbReference type="ChEBI" id="CHEBI:57540"/>
    </ligand>
</feature>
<evidence type="ECO:0000256" key="4">
    <source>
        <dbReference type="HAMAP-Rule" id="MF_01968"/>
    </source>
</evidence>
<name>A0A1H8HJY5_9BACL</name>
<dbReference type="HAMAP" id="MF_01968">
    <property type="entry name" value="Sirtuin_ClassU"/>
    <property type="match status" value="1"/>
</dbReference>
<dbReference type="EMBL" id="FOCQ01000014">
    <property type="protein sequence ID" value="SEN56257.1"/>
    <property type="molecule type" value="Genomic_DNA"/>
</dbReference>
<comment type="catalytic activity">
    <reaction evidence="4">
        <text>N(6)-acetyl-L-lysyl-[protein] + NAD(+) + H2O = 2''-O-acetyl-ADP-D-ribose + nicotinamide + L-lysyl-[protein]</text>
        <dbReference type="Rhea" id="RHEA:43636"/>
        <dbReference type="Rhea" id="RHEA-COMP:9752"/>
        <dbReference type="Rhea" id="RHEA-COMP:10731"/>
        <dbReference type="ChEBI" id="CHEBI:15377"/>
        <dbReference type="ChEBI" id="CHEBI:17154"/>
        <dbReference type="ChEBI" id="CHEBI:29969"/>
        <dbReference type="ChEBI" id="CHEBI:57540"/>
        <dbReference type="ChEBI" id="CHEBI:61930"/>
        <dbReference type="ChEBI" id="CHEBI:83767"/>
        <dbReference type="EC" id="2.3.1.286"/>
    </reaction>
</comment>
<dbReference type="PANTHER" id="PTHR11085:SF10">
    <property type="entry name" value="NAD-DEPENDENT PROTEIN DEACYLASE SIRTUIN-5, MITOCHONDRIAL-RELATED"/>
    <property type="match status" value="1"/>
</dbReference>
<dbReference type="InterPro" id="IPR029035">
    <property type="entry name" value="DHS-like_NAD/FAD-binding_dom"/>
</dbReference>
<feature type="binding site" evidence="4">
    <location>
        <position position="98"/>
    </location>
    <ligand>
        <name>NAD(+)</name>
        <dbReference type="ChEBI" id="CHEBI:57540"/>
    </ligand>
</feature>
<feature type="binding site" evidence="4 5">
    <location>
        <position position="143"/>
    </location>
    <ligand>
        <name>Zn(2+)</name>
        <dbReference type="ChEBI" id="CHEBI:29105"/>
    </ligand>
</feature>
<comment type="function">
    <text evidence="4">NAD-dependent protein deacetylase which modulates the activities of several enzymes which are inactive in their acetylated form.</text>
</comment>
<feature type="binding site" evidence="4">
    <location>
        <position position="113"/>
    </location>
    <ligand>
        <name>NAD(+)</name>
        <dbReference type="ChEBI" id="CHEBI:57540"/>
    </ligand>
</feature>
<dbReference type="AlphaFoldDB" id="A0A1H8HJY5"/>
<keyword evidence="8" id="KW-1185">Reference proteome</keyword>
<gene>
    <name evidence="4" type="primary">cobB</name>
    <name evidence="7" type="ORF">SAMN05444955_11458</name>
</gene>
<sequence>MFANWLRESRSTVVFTGAGMSTESGLPDFRSQNGLWCGKDPMLIASTYALENNRDEFVEFYQMRIKEISKHKPHIGHRILAEWEKRGLIHGIITQNVDGYHQEAGNEQVAELHGSLRTVHCTRCGQKYDAKRYVEPHGTDCECGGFVRPSIVLFGEMLPDEALTKADELIRRAELCLVLGSSLQVSPANLYPQMAKENGAKLVIVNLEPTELDTLADLVVHGERIGAWLQQVEEEMNR</sequence>
<feature type="binding site" evidence="4">
    <location>
        <position position="182"/>
    </location>
    <ligand>
        <name>NAD(+)</name>
        <dbReference type="ChEBI" id="CHEBI:57540"/>
    </ligand>
</feature>
<dbReference type="PANTHER" id="PTHR11085">
    <property type="entry name" value="NAD-DEPENDENT PROTEIN DEACYLASE SIRTUIN-5, MITOCHONDRIAL-RELATED"/>
    <property type="match status" value="1"/>
</dbReference>
<evidence type="ECO:0000256" key="2">
    <source>
        <dbReference type="ARBA" id="ARBA00022679"/>
    </source>
</evidence>
<comment type="subcellular location">
    <subcellularLocation>
        <location evidence="4">Cytoplasm</location>
    </subcellularLocation>
</comment>
<evidence type="ECO:0000256" key="5">
    <source>
        <dbReference type="PROSITE-ProRule" id="PRU00236"/>
    </source>
</evidence>
<dbReference type="EC" id="2.3.1.286" evidence="4"/>
<comment type="similarity">
    <text evidence="4">Belongs to the sirtuin family. Class U subfamily.</text>
</comment>
<feature type="binding site" evidence="4">
    <location>
        <position position="95"/>
    </location>
    <ligand>
        <name>NAD(+)</name>
        <dbReference type="ChEBI" id="CHEBI:57540"/>
    </ligand>
</feature>
<dbReference type="PROSITE" id="PS50305">
    <property type="entry name" value="SIRTUIN"/>
    <property type="match status" value="1"/>
</dbReference>
<feature type="binding site" evidence="4">
    <location>
        <position position="22"/>
    </location>
    <ligand>
        <name>NAD(+)</name>
        <dbReference type="ChEBI" id="CHEBI:57540"/>
    </ligand>
</feature>
<keyword evidence="1 4" id="KW-0963">Cytoplasm</keyword>
<feature type="binding site" evidence="4 5">
    <location>
        <position position="121"/>
    </location>
    <ligand>
        <name>Zn(2+)</name>
        <dbReference type="ChEBI" id="CHEBI:29105"/>
    </ligand>
</feature>
<dbReference type="Gene3D" id="3.40.50.1220">
    <property type="entry name" value="TPP-binding domain"/>
    <property type="match status" value="1"/>
</dbReference>
<feature type="active site" description="Proton acceptor" evidence="4 5">
    <location>
        <position position="113"/>
    </location>
</feature>
<feature type="binding site" evidence="4">
    <location>
        <position position="29"/>
    </location>
    <ligand>
        <name>nicotinamide</name>
        <dbReference type="ChEBI" id="CHEBI:17154"/>
    </ligand>
</feature>
<dbReference type="GO" id="GO:0008270">
    <property type="term" value="F:zinc ion binding"/>
    <property type="evidence" value="ECO:0007669"/>
    <property type="project" value="UniProtKB-UniRule"/>
</dbReference>
<dbReference type="Gene3D" id="3.30.1600.10">
    <property type="entry name" value="SIR2/SIRT2 'Small Domain"/>
    <property type="match status" value="1"/>
</dbReference>
<comment type="cofactor">
    <cofactor evidence="4">
        <name>Zn(2+)</name>
        <dbReference type="ChEBI" id="CHEBI:29105"/>
    </cofactor>
    <text evidence="4">Binds 1 zinc ion per subunit.</text>
</comment>
<evidence type="ECO:0000256" key="3">
    <source>
        <dbReference type="ARBA" id="ARBA00023027"/>
    </source>
</evidence>
<keyword evidence="2 4" id="KW-0808">Transferase</keyword>
<dbReference type="Pfam" id="PF02146">
    <property type="entry name" value="SIR2"/>
    <property type="match status" value="1"/>
</dbReference>
<feature type="binding site" evidence="4 5">
    <location>
        <position position="141"/>
    </location>
    <ligand>
        <name>Zn(2+)</name>
        <dbReference type="ChEBI" id="CHEBI:29105"/>
    </ligand>
</feature>